<proteinExistence type="predicted"/>
<name>A0A6H1ZDU0_9ZZZZ</name>
<accession>A0A6H1ZDU0</accession>
<evidence type="ECO:0000313" key="2">
    <source>
        <dbReference type="EMBL" id="QJH96220.1"/>
    </source>
</evidence>
<protein>
    <submittedName>
        <fullName evidence="1">Uncharacterized protein</fullName>
    </submittedName>
</protein>
<sequence length="61" mass="6717">MAYLDLEVKCSECGDALEAEVVYGSRFDVQIIVEPCERCKDAANKEGFEQGLEEGESGRTV</sequence>
<dbReference type="AlphaFoldDB" id="A0A6H1ZDU0"/>
<dbReference type="EMBL" id="MT144643">
    <property type="protein sequence ID" value="QJH96220.1"/>
    <property type="molecule type" value="Genomic_DNA"/>
</dbReference>
<gene>
    <name evidence="1" type="ORF">TM448A00264_0007</name>
    <name evidence="2" type="ORF">TM448B00655_0023</name>
</gene>
<evidence type="ECO:0000313" key="1">
    <source>
        <dbReference type="EMBL" id="QJA45629.1"/>
    </source>
</evidence>
<reference evidence="1" key="1">
    <citation type="submission" date="2020-03" db="EMBL/GenBank/DDBJ databases">
        <title>The deep terrestrial virosphere.</title>
        <authorList>
            <person name="Holmfeldt K."/>
            <person name="Nilsson E."/>
            <person name="Simone D."/>
            <person name="Lopez-Fernandez M."/>
            <person name="Wu X."/>
            <person name="de Brujin I."/>
            <person name="Lundin D."/>
            <person name="Andersson A."/>
            <person name="Bertilsson S."/>
            <person name="Dopson M."/>
        </authorList>
    </citation>
    <scope>NUCLEOTIDE SEQUENCE</scope>
    <source>
        <strain evidence="1">TM448A00264</strain>
        <strain evidence="2">TM448B00655</strain>
    </source>
</reference>
<dbReference type="EMBL" id="MT143994">
    <property type="protein sequence ID" value="QJA45629.1"/>
    <property type="molecule type" value="Genomic_DNA"/>
</dbReference>
<organism evidence="1">
    <name type="scientific">viral metagenome</name>
    <dbReference type="NCBI Taxonomy" id="1070528"/>
    <lineage>
        <taxon>unclassified sequences</taxon>
        <taxon>metagenomes</taxon>
        <taxon>organismal metagenomes</taxon>
    </lineage>
</organism>